<keyword evidence="1" id="KW-0812">Transmembrane</keyword>
<keyword evidence="1" id="KW-1133">Transmembrane helix</keyword>
<name>A0AAD7D810_MYCRO</name>
<gene>
    <name evidence="2" type="ORF">B0H17DRAFT_1204950</name>
</gene>
<reference evidence="2" key="1">
    <citation type="submission" date="2023-03" db="EMBL/GenBank/DDBJ databases">
        <title>Massive genome expansion in bonnet fungi (Mycena s.s.) driven by repeated elements and novel gene families across ecological guilds.</title>
        <authorList>
            <consortium name="Lawrence Berkeley National Laboratory"/>
            <person name="Harder C.B."/>
            <person name="Miyauchi S."/>
            <person name="Viragh M."/>
            <person name="Kuo A."/>
            <person name="Thoen E."/>
            <person name="Andreopoulos B."/>
            <person name="Lu D."/>
            <person name="Skrede I."/>
            <person name="Drula E."/>
            <person name="Henrissat B."/>
            <person name="Morin E."/>
            <person name="Kohler A."/>
            <person name="Barry K."/>
            <person name="LaButti K."/>
            <person name="Morin E."/>
            <person name="Salamov A."/>
            <person name="Lipzen A."/>
            <person name="Mereny Z."/>
            <person name="Hegedus B."/>
            <person name="Baldrian P."/>
            <person name="Stursova M."/>
            <person name="Weitz H."/>
            <person name="Taylor A."/>
            <person name="Grigoriev I.V."/>
            <person name="Nagy L.G."/>
            <person name="Martin F."/>
            <person name="Kauserud H."/>
        </authorList>
    </citation>
    <scope>NUCLEOTIDE SEQUENCE</scope>
    <source>
        <strain evidence="2">CBHHK067</strain>
    </source>
</reference>
<feature type="transmembrane region" description="Helical" evidence="1">
    <location>
        <begin position="7"/>
        <end position="24"/>
    </location>
</feature>
<evidence type="ECO:0000313" key="2">
    <source>
        <dbReference type="EMBL" id="KAJ7683646.1"/>
    </source>
</evidence>
<keyword evidence="3" id="KW-1185">Reference proteome</keyword>
<protein>
    <submittedName>
        <fullName evidence="2">Uncharacterized protein</fullName>
    </submittedName>
</protein>
<keyword evidence="1" id="KW-0472">Membrane</keyword>
<dbReference type="EMBL" id="JARKIE010000106">
    <property type="protein sequence ID" value="KAJ7683646.1"/>
    <property type="molecule type" value="Genomic_DNA"/>
</dbReference>
<comment type="caution">
    <text evidence="2">The sequence shown here is derived from an EMBL/GenBank/DDBJ whole genome shotgun (WGS) entry which is preliminary data.</text>
</comment>
<proteinExistence type="predicted"/>
<dbReference type="AlphaFoldDB" id="A0AAD7D810"/>
<organism evidence="2 3">
    <name type="scientific">Mycena rosella</name>
    <name type="common">Pink bonnet</name>
    <name type="synonym">Agaricus rosellus</name>
    <dbReference type="NCBI Taxonomy" id="1033263"/>
    <lineage>
        <taxon>Eukaryota</taxon>
        <taxon>Fungi</taxon>
        <taxon>Dikarya</taxon>
        <taxon>Basidiomycota</taxon>
        <taxon>Agaricomycotina</taxon>
        <taxon>Agaricomycetes</taxon>
        <taxon>Agaricomycetidae</taxon>
        <taxon>Agaricales</taxon>
        <taxon>Marasmiineae</taxon>
        <taxon>Mycenaceae</taxon>
        <taxon>Mycena</taxon>
    </lineage>
</organism>
<evidence type="ECO:0000256" key="1">
    <source>
        <dbReference type="SAM" id="Phobius"/>
    </source>
</evidence>
<accession>A0AAD7D810</accession>
<dbReference type="Proteomes" id="UP001221757">
    <property type="component" value="Unassembled WGS sequence"/>
</dbReference>
<evidence type="ECO:0000313" key="3">
    <source>
        <dbReference type="Proteomes" id="UP001221757"/>
    </source>
</evidence>
<sequence>MEIESRFRGYGIGLLTFAGLRGIFPSFEMDVILMNPAGLTSELENNPGTSIEATQKKLILPTYL</sequence>